<dbReference type="SMART" id="SM00463">
    <property type="entry name" value="SMR"/>
    <property type="match status" value="1"/>
</dbReference>
<dbReference type="Proteomes" id="UP000006852">
    <property type="component" value="Chromosome"/>
</dbReference>
<dbReference type="HOGENOM" id="CLU_055978_3_0_12"/>
<dbReference type="Gene3D" id="3.30.1370.110">
    <property type="match status" value="1"/>
</dbReference>
<accession>F2NWZ4</accession>
<dbReference type="OrthoDB" id="7165597at2"/>
<name>F2NWZ4_TRES6</name>
<gene>
    <name evidence="3" type="ordered locus">Tresu_0230</name>
</gene>
<dbReference type="STRING" id="869209.Tresu_0230"/>
<feature type="region of interest" description="Disordered" evidence="1">
    <location>
        <begin position="16"/>
        <end position="38"/>
    </location>
</feature>
<evidence type="ECO:0000256" key="1">
    <source>
        <dbReference type="SAM" id="MobiDB-lite"/>
    </source>
</evidence>
<dbReference type="InterPro" id="IPR036063">
    <property type="entry name" value="Smr_dom_sf"/>
</dbReference>
<reference evidence="4" key="2">
    <citation type="submission" date="2011-04" db="EMBL/GenBank/DDBJ databases">
        <title>The complete genome of chromosome of Treponema succinifaciens DSM 2489.</title>
        <authorList>
            <person name="Lucas S."/>
            <person name="Copeland A."/>
            <person name="Lapidus A."/>
            <person name="Bruce D."/>
            <person name="Goodwin L."/>
            <person name="Pitluck S."/>
            <person name="Peters L."/>
            <person name="Kyrpides N."/>
            <person name="Mavromatis K."/>
            <person name="Ivanova N."/>
            <person name="Ovchinnikova G."/>
            <person name="Teshima H."/>
            <person name="Detter J.C."/>
            <person name="Tapia R."/>
            <person name="Han C."/>
            <person name="Land M."/>
            <person name="Hauser L."/>
            <person name="Markowitz V."/>
            <person name="Cheng J.-F."/>
            <person name="Hugenholtz P."/>
            <person name="Woyke T."/>
            <person name="Wu D."/>
            <person name="Gronow S."/>
            <person name="Wellnitz S."/>
            <person name="Brambilla E."/>
            <person name="Klenk H.-P."/>
            <person name="Eisen J.A."/>
        </authorList>
    </citation>
    <scope>NUCLEOTIDE SEQUENCE [LARGE SCALE GENOMIC DNA]</scope>
    <source>
        <strain evidence="4">ATCC 33096 / DSM 2489 / 6091</strain>
    </source>
</reference>
<reference evidence="3 4" key="1">
    <citation type="journal article" date="2011" name="Stand. Genomic Sci.">
        <title>Complete genome sequence of Treponema succinifaciens type strain (6091).</title>
        <authorList>
            <person name="Han C."/>
            <person name="Gronow S."/>
            <person name="Teshima H."/>
            <person name="Lapidus A."/>
            <person name="Nolan M."/>
            <person name="Lucas S."/>
            <person name="Hammon N."/>
            <person name="Deshpande S."/>
            <person name="Cheng J.F."/>
            <person name="Zeytun A."/>
            <person name="Tapia R."/>
            <person name="Goodwin L."/>
            <person name="Pitluck S."/>
            <person name="Liolios K."/>
            <person name="Pagani I."/>
            <person name="Ivanova N."/>
            <person name="Mavromatis K."/>
            <person name="Mikhailova N."/>
            <person name="Huntemann M."/>
            <person name="Pati A."/>
            <person name="Chen A."/>
            <person name="Palaniappan K."/>
            <person name="Land M."/>
            <person name="Hauser L."/>
            <person name="Brambilla E.M."/>
            <person name="Rohde M."/>
            <person name="Goker M."/>
            <person name="Woyke T."/>
            <person name="Bristow J."/>
            <person name="Eisen J.A."/>
            <person name="Markowitz V."/>
            <person name="Hugenholtz P."/>
            <person name="Kyrpides N.C."/>
            <person name="Klenk H.P."/>
            <person name="Detter J.C."/>
        </authorList>
    </citation>
    <scope>NUCLEOTIDE SEQUENCE [LARGE SCALE GENOMIC DNA]</scope>
    <source>
        <strain evidence="4">ATCC 33096 / DSM 2489 / 6091</strain>
    </source>
</reference>
<dbReference type="EMBL" id="CP002631">
    <property type="protein sequence ID" value="AEB13193.1"/>
    <property type="molecule type" value="Genomic_DNA"/>
</dbReference>
<organism evidence="3 4">
    <name type="scientific">Treponema succinifaciens (strain ATCC 33096 / DSM 2489 / 6091)</name>
    <dbReference type="NCBI Taxonomy" id="869209"/>
    <lineage>
        <taxon>Bacteria</taxon>
        <taxon>Pseudomonadati</taxon>
        <taxon>Spirochaetota</taxon>
        <taxon>Spirochaetia</taxon>
        <taxon>Spirochaetales</taxon>
        <taxon>Treponemataceae</taxon>
        <taxon>Treponema</taxon>
    </lineage>
</organism>
<protein>
    <submittedName>
        <fullName evidence="3">Smr protein/MutS2</fullName>
    </submittedName>
</protein>
<dbReference type="SUPFAM" id="SSF160443">
    <property type="entry name" value="SMR domain-like"/>
    <property type="match status" value="1"/>
</dbReference>
<dbReference type="KEGG" id="tsu:Tresu_0230"/>
<dbReference type="Pfam" id="PF01713">
    <property type="entry name" value="Smr"/>
    <property type="match status" value="1"/>
</dbReference>
<dbReference type="PANTHER" id="PTHR35562">
    <property type="entry name" value="DNA ENDONUCLEASE SMRA-RELATED"/>
    <property type="match status" value="1"/>
</dbReference>
<dbReference type="RefSeq" id="WP_013700504.1">
    <property type="nucleotide sequence ID" value="NC_015385.1"/>
</dbReference>
<dbReference type="eggNOG" id="COG2840">
    <property type="taxonomic scope" value="Bacteria"/>
</dbReference>
<evidence type="ECO:0000259" key="2">
    <source>
        <dbReference type="PROSITE" id="PS50828"/>
    </source>
</evidence>
<proteinExistence type="predicted"/>
<sequence length="185" mass="21346">MDFGDILSQWDSIQKNHVPKNKGPQICRKKANAPTKEEKEAARQGYSYEQIMDQNSQKRINPMELWLRRYGTVDKDKAFEENARQEKLNDINYLKTLAPEATIDLHQLTREEAWDKLKIFVDSCYIRKLKKILIIHGKGNHSHGTDPVLGQLVRLFIEQDKRLGTSGHPDRNHGGSGATWVIIKN</sequence>
<dbReference type="PROSITE" id="PS50828">
    <property type="entry name" value="SMR"/>
    <property type="match status" value="1"/>
</dbReference>
<keyword evidence="4" id="KW-1185">Reference proteome</keyword>
<dbReference type="InterPro" id="IPR002625">
    <property type="entry name" value="Smr_dom"/>
</dbReference>
<dbReference type="GeneID" id="302997469"/>
<feature type="domain" description="Smr" evidence="2">
    <location>
        <begin position="103"/>
        <end position="184"/>
    </location>
</feature>
<dbReference type="PANTHER" id="PTHR35562:SF2">
    <property type="entry name" value="DNA ENDONUCLEASE SMRA-RELATED"/>
    <property type="match status" value="1"/>
</dbReference>
<dbReference type="AlphaFoldDB" id="F2NWZ4"/>
<evidence type="ECO:0000313" key="3">
    <source>
        <dbReference type="EMBL" id="AEB13193.1"/>
    </source>
</evidence>
<evidence type="ECO:0000313" key="4">
    <source>
        <dbReference type="Proteomes" id="UP000006852"/>
    </source>
</evidence>